<protein>
    <recommendedName>
        <fullName evidence="3">nitric oxide dioxygenase</fullName>
        <ecNumber evidence="3">1.14.12.17</ecNumber>
    </recommendedName>
</protein>
<evidence type="ECO:0000256" key="1">
    <source>
        <dbReference type="ARBA" id="ARBA00001974"/>
    </source>
</evidence>
<evidence type="ECO:0000313" key="12">
    <source>
        <dbReference type="Proteomes" id="UP001499854"/>
    </source>
</evidence>
<sequence length="445" mass="47179">MARVTEVLAVDGESLNDDLMAHRAQALTLVRQGFAAVVARPEVFTAALYEDFFTSNPRYQKYFVGDPKRRDERTLEVAERVVTELDRPGALLPLLRRLALEYRKYGVREPHYRAFAGSVMTALERTIGEAWTYEAAVAWVDELTMVASAMLGIAAEADAQGPAYWEAEVVAVDRMAEDVVRLRAKTAFPYPYQAGQYAAIELGRLPWVWRDFSFAAAPAEEQGAEHSVLEFHVQRSESGRLSAVVHDELEVGDRIRIAAPVGELAFPAGASRLIAVGHGTGLAPIVALLEEAARTGDDRPVHVVVGDSLRAAKPAKKSAAKKTAAEKAAPAAGKAASGAAKKTAKTAKAAKAGPVPAEDAGDTHYLAERLAELAAAHGNATVVHLGAAEELPQHLDEYVRALAGGGTLSGWGGVAVGSTATVQACLDVLASAGADPADVRSDLFG</sequence>
<comment type="similarity">
    <text evidence="7">Belongs to the globin family.</text>
</comment>
<comment type="cofactor">
    <cofactor evidence="1">
        <name>FAD</name>
        <dbReference type="ChEBI" id="CHEBI:57692"/>
    </cofactor>
</comment>
<evidence type="ECO:0000256" key="4">
    <source>
        <dbReference type="ARBA" id="ARBA00023027"/>
    </source>
</evidence>
<proteinExistence type="inferred from homology"/>
<accession>A0ABP5E3L3</accession>
<dbReference type="PROSITE" id="PS51384">
    <property type="entry name" value="FAD_FR"/>
    <property type="match status" value="1"/>
</dbReference>
<dbReference type="InterPro" id="IPR039261">
    <property type="entry name" value="FNR_nucleotide-bd"/>
</dbReference>
<comment type="catalytic activity">
    <reaction evidence="5">
        <text>2 nitric oxide + NADH + 2 O2 = 2 nitrate + NAD(+) + H(+)</text>
        <dbReference type="Rhea" id="RHEA:19469"/>
        <dbReference type="ChEBI" id="CHEBI:15378"/>
        <dbReference type="ChEBI" id="CHEBI:15379"/>
        <dbReference type="ChEBI" id="CHEBI:16480"/>
        <dbReference type="ChEBI" id="CHEBI:17632"/>
        <dbReference type="ChEBI" id="CHEBI:57540"/>
        <dbReference type="ChEBI" id="CHEBI:57945"/>
        <dbReference type="EC" id="1.14.12.17"/>
    </reaction>
</comment>
<dbReference type="Gene3D" id="1.10.490.10">
    <property type="entry name" value="Globins"/>
    <property type="match status" value="1"/>
</dbReference>
<keyword evidence="7" id="KW-0561">Oxygen transport</keyword>
<evidence type="ECO:0000256" key="2">
    <source>
        <dbReference type="ARBA" id="ARBA00006401"/>
    </source>
</evidence>
<dbReference type="SUPFAM" id="SSF63380">
    <property type="entry name" value="Riboflavin synthase domain-like"/>
    <property type="match status" value="1"/>
</dbReference>
<name>A0ABP5E3L3_9ACTN</name>
<dbReference type="InterPro" id="IPR009050">
    <property type="entry name" value="Globin-like_sf"/>
</dbReference>
<gene>
    <name evidence="11" type="ORF">GCM10009838_60800</name>
</gene>
<comment type="catalytic activity">
    <reaction evidence="6">
        <text>2 nitric oxide + NADPH + 2 O2 = 2 nitrate + NADP(+) + H(+)</text>
        <dbReference type="Rhea" id="RHEA:19465"/>
        <dbReference type="ChEBI" id="CHEBI:15378"/>
        <dbReference type="ChEBI" id="CHEBI:15379"/>
        <dbReference type="ChEBI" id="CHEBI:16480"/>
        <dbReference type="ChEBI" id="CHEBI:17632"/>
        <dbReference type="ChEBI" id="CHEBI:57783"/>
        <dbReference type="ChEBI" id="CHEBI:58349"/>
        <dbReference type="EC" id="1.14.12.17"/>
    </reaction>
</comment>
<dbReference type="SUPFAM" id="SSF52343">
    <property type="entry name" value="Ferredoxin reductase-like, C-terminal NADP-linked domain"/>
    <property type="match status" value="1"/>
</dbReference>
<dbReference type="InterPro" id="IPR012292">
    <property type="entry name" value="Globin/Proto"/>
</dbReference>
<evidence type="ECO:0000259" key="10">
    <source>
        <dbReference type="PROSITE" id="PS51384"/>
    </source>
</evidence>
<dbReference type="InterPro" id="IPR000971">
    <property type="entry name" value="Globin"/>
</dbReference>
<dbReference type="Proteomes" id="UP001499854">
    <property type="component" value="Unassembled WGS sequence"/>
</dbReference>
<evidence type="ECO:0000259" key="9">
    <source>
        <dbReference type="PROSITE" id="PS01033"/>
    </source>
</evidence>
<keyword evidence="7" id="KW-0479">Metal-binding</keyword>
<keyword evidence="7" id="KW-0349">Heme</keyword>
<comment type="similarity">
    <text evidence="2">In the C-terminal section; belongs to the flavoprotein pyridine nucleotide cytochrome reductase family.</text>
</comment>
<dbReference type="InterPro" id="IPR017938">
    <property type="entry name" value="Riboflavin_synthase-like_b-brl"/>
</dbReference>
<dbReference type="Pfam" id="PF00042">
    <property type="entry name" value="Globin"/>
    <property type="match status" value="1"/>
</dbReference>
<evidence type="ECO:0000256" key="6">
    <source>
        <dbReference type="ARBA" id="ARBA00049433"/>
    </source>
</evidence>
<dbReference type="PANTHER" id="PTHR47354:SF5">
    <property type="entry name" value="PROTEIN RFBI"/>
    <property type="match status" value="1"/>
</dbReference>
<dbReference type="Gene3D" id="2.40.30.10">
    <property type="entry name" value="Translation factors"/>
    <property type="match status" value="1"/>
</dbReference>
<keyword evidence="7" id="KW-0408">Iron</keyword>
<keyword evidence="4" id="KW-0520">NAD</keyword>
<dbReference type="InterPro" id="IPR050415">
    <property type="entry name" value="MRET"/>
</dbReference>
<evidence type="ECO:0000256" key="7">
    <source>
        <dbReference type="RuleBase" id="RU000356"/>
    </source>
</evidence>
<dbReference type="InterPro" id="IPR017927">
    <property type="entry name" value="FAD-bd_FR_type"/>
</dbReference>
<evidence type="ECO:0000313" key="11">
    <source>
        <dbReference type="EMBL" id="GAA1989616.1"/>
    </source>
</evidence>
<dbReference type="EC" id="1.14.12.17" evidence="3"/>
<organism evidence="11 12">
    <name type="scientific">Catenulispora subtropica</name>
    <dbReference type="NCBI Taxonomy" id="450798"/>
    <lineage>
        <taxon>Bacteria</taxon>
        <taxon>Bacillati</taxon>
        <taxon>Actinomycetota</taxon>
        <taxon>Actinomycetes</taxon>
        <taxon>Catenulisporales</taxon>
        <taxon>Catenulisporaceae</taxon>
        <taxon>Catenulispora</taxon>
    </lineage>
</organism>
<feature type="region of interest" description="Disordered" evidence="8">
    <location>
        <begin position="315"/>
        <end position="340"/>
    </location>
</feature>
<dbReference type="SUPFAM" id="SSF46458">
    <property type="entry name" value="Globin-like"/>
    <property type="match status" value="1"/>
</dbReference>
<feature type="compositionally biased region" description="Low complexity" evidence="8">
    <location>
        <begin position="326"/>
        <end position="340"/>
    </location>
</feature>
<evidence type="ECO:0000256" key="3">
    <source>
        <dbReference type="ARBA" id="ARBA00012229"/>
    </source>
</evidence>
<comment type="caution">
    <text evidence="11">The sequence shown here is derived from an EMBL/GenBank/DDBJ whole genome shotgun (WGS) entry which is preliminary data.</text>
</comment>
<keyword evidence="7" id="KW-0813">Transport</keyword>
<reference evidence="12" key="1">
    <citation type="journal article" date="2019" name="Int. J. Syst. Evol. Microbiol.">
        <title>The Global Catalogue of Microorganisms (GCM) 10K type strain sequencing project: providing services to taxonomists for standard genome sequencing and annotation.</title>
        <authorList>
            <consortium name="The Broad Institute Genomics Platform"/>
            <consortium name="The Broad Institute Genome Sequencing Center for Infectious Disease"/>
            <person name="Wu L."/>
            <person name="Ma J."/>
        </authorList>
    </citation>
    <scope>NUCLEOTIDE SEQUENCE [LARGE SCALE GENOMIC DNA]</scope>
    <source>
        <strain evidence="12">JCM 16013</strain>
    </source>
</reference>
<evidence type="ECO:0000256" key="8">
    <source>
        <dbReference type="SAM" id="MobiDB-lite"/>
    </source>
</evidence>
<dbReference type="Gene3D" id="3.40.50.80">
    <property type="entry name" value="Nucleotide-binding domain of ferredoxin-NADP reductase (FNR) module"/>
    <property type="match status" value="1"/>
</dbReference>
<dbReference type="EMBL" id="BAAAQM010000042">
    <property type="protein sequence ID" value="GAA1989616.1"/>
    <property type="molecule type" value="Genomic_DNA"/>
</dbReference>
<dbReference type="PROSITE" id="PS01033">
    <property type="entry name" value="GLOBIN"/>
    <property type="match status" value="1"/>
</dbReference>
<feature type="domain" description="Globin" evidence="9">
    <location>
        <begin position="18"/>
        <end position="155"/>
    </location>
</feature>
<dbReference type="PANTHER" id="PTHR47354">
    <property type="entry name" value="NADH OXIDOREDUCTASE HCR"/>
    <property type="match status" value="1"/>
</dbReference>
<evidence type="ECO:0000256" key="5">
    <source>
        <dbReference type="ARBA" id="ARBA00048649"/>
    </source>
</evidence>
<keyword evidence="12" id="KW-1185">Reference proteome</keyword>
<feature type="domain" description="FAD-binding FR-type" evidence="10">
    <location>
        <begin position="162"/>
        <end position="267"/>
    </location>
</feature>